<feature type="transmembrane region" description="Helical" evidence="1">
    <location>
        <begin position="43"/>
        <end position="67"/>
    </location>
</feature>
<evidence type="ECO:0000313" key="2">
    <source>
        <dbReference type="EMBL" id="KAJ3131312.1"/>
    </source>
</evidence>
<dbReference type="AlphaFoldDB" id="A0AAD5T565"/>
<protein>
    <submittedName>
        <fullName evidence="2">Uncharacterized protein</fullName>
    </submittedName>
</protein>
<evidence type="ECO:0000313" key="3">
    <source>
        <dbReference type="Proteomes" id="UP001211907"/>
    </source>
</evidence>
<dbReference type="PANTHER" id="PTHR35895:SF1">
    <property type="entry name" value="LIPID-BINDING SERUM GLYCOPROTEIN C-TERMINAL DOMAIN-CONTAINING PROTEIN"/>
    <property type="match status" value="1"/>
</dbReference>
<dbReference type="EMBL" id="JADGJH010000302">
    <property type="protein sequence ID" value="KAJ3131312.1"/>
    <property type="molecule type" value="Genomic_DNA"/>
</dbReference>
<dbReference type="GO" id="GO:0000329">
    <property type="term" value="C:fungal-type vacuole membrane"/>
    <property type="evidence" value="ECO:0007669"/>
    <property type="project" value="InterPro"/>
</dbReference>
<sequence>MSDEVISSYAEEASLQPQTDKRKKVAKKPEGKRLCGIVWTTRLILIVVGVVVVLVIVLALIVVYVIAPKIAQSSLNSSNLNLSSSSITNATATSFTIVSAGNVTNAGSVNADISFPDPVTVSWIQPNGSDLPLGTITLSPISANGGFGNVSLDTLFLVTDAAAFGKFATYMIQGTVWVWRLTGSATVHALGITMNGLSLDKTITMAGFGGLTNAQVKGFDAGPAPGDEVAVNVTTGIFNPSEITIDMGDCFFDFVLGNGHGNMSASNVIITPGTNLLTLTGDILAPGNSSGLTFLQKFAAIVAPGNIVPVTVTGDHVISKSGGEVSWLNTAFKSLNLSVSMNLTDIAQTSITNADLTLNSSQIGSITEDTFVITGSGIASNAGFLDATLTFPDPVSVYWTTSSADVLLGTMNLSPLVVSGVSYPKSGAITINSPFNISNIVGMGNFSAALINGDDFIWTLKGGVVAESYGFSFSGLVLNKQIKMAAFAGLTKVGITAFDLPSSDPTTGIHIVTTSAIENPSEISISMGDVSFSLANNGTPIGFLGATDLTLVPGSNSVSMTGGLKVASVQVLSVIIANFLGGNGLNTTIVGSSSSLNASWLNYGLSQLVLNVDVPSPTLNQSIISGFTIPGMSVSMITADQTGMSVLLSAPEVDATFNLPYDFPITVLDVQQSLEFVNPQTGVAFATLESGTASATSDQSAHSIKTSISNAAFNAISGHETDFSTFFYALATSKEASVTIQGTATSTASTDAGTVQIPLPLSDTLIIPGFDGFKNLTVTDTRIVGGDSNGVQLAVDIILYNPSTVALNTGEEATFDLEYVTAAGSLKVGTATLPSPLNVVPGSNVITASAVLSADTTSALSVEVVSGIMAGFIAGESVNLNIVGTSSSISYTSLVPAFSALTIPATISGPSPAPVLVPSSKLYVNGTVLASGQLCKLSITLLNPFNADYTIYSIVGNITVPALNNYLIGSLDSQFPTGVLVPQGGSATTPIIPMIQTEAQITATIENVVTVISLANSGKFFVNAQQLLGLTVGTAPASLLYSATDINVSVTFVSG</sequence>
<name>A0AAD5T565_9FUNG</name>
<accession>A0AAD5T565</accession>
<keyword evidence="1" id="KW-1133">Transmembrane helix</keyword>
<gene>
    <name evidence="2" type="ORF">HK100_006524</name>
</gene>
<evidence type="ECO:0000256" key="1">
    <source>
        <dbReference type="SAM" id="Phobius"/>
    </source>
</evidence>
<organism evidence="2 3">
    <name type="scientific">Physocladia obscura</name>
    <dbReference type="NCBI Taxonomy" id="109957"/>
    <lineage>
        <taxon>Eukaryota</taxon>
        <taxon>Fungi</taxon>
        <taxon>Fungi incertae sedis</taxon>
        <taxon>Chytridiomycota</taxon>
        <taxon>Chytridiomycota incertae sedis</taxon>
        <taxon>Chytridiomycetes</taxon>
        <taxon>Chytridiales</taxon>
        <taxon>Chytriomycetaceae</taxon>
        <taxon>Physocladia</taxon>
    </lineage>
</organism>
<keyword evidence="1" id="KW-0472">Membrane</keyword>
<dbReference type="Proteomes" id="UP001211907">
    <property type="component" value="Unassembled WGS sequence"/>
</dbReference>
<keyword evidence="1" id="KW-0812">Transmembrane</keyword>
<reference evidence="2" key="1">
    <citation type="submission" date="2020-05" db="EMBL/GenBank/DDBJ databases">
        <title>Phylogenomic resolution of chytrid fungi.</title>
        <authorList>
            <person name="Stajich J.E."/>
            <person name="Amses K."/>
            <person name="Simmons R."/>
            <person name="Seto K."/>
            <person name="Myers J."/>
            <person name="Bonds A."/>
            <person name="Quandt C.A."/>
            <person name="Barry K."/>
            <person name="Liu P."/>
            <person name="Grigoriev I."/>
            <person name="Longcore J.E."/>
            <person name="James T.Y."/>
        </authorList>
    </citation>
    <scope>NUCLEOTIDE SEQUENCE</scope>
    <source>
        <strain evidence="2">JEL0513</strain>
    </source>
</reference>
<dbReference type="InterPro" id="IPR022185">
    <property type="entry name" value="DUF3712"/>
</dbReference>
<proteinExistence type="predicted"/>
<keyword evidence="3" id="KW-1185">Reference proteome</keyword>
<dbReference type="InterPro" id="IPR046368">
    <property type="entry name" value="Tag1"/>
</dbReference>
<comment type="caution">
    <text evidence="2">The sequence shown here is derived from an EMBL/GenBank/DDBJ whole genome shotgun (WGS) entry which is preliminary data.</text>
</comment>
<dbReference type="PANTHER" id="PTHR35895">
    <property type="entry name" value="CHROMOSOME 16, WHOLE GENOME SHOTGUN SEQUENCE"/>
    <property type="match status" value="1"/>
</dbReference>
<dbReference type="Pfam" id="PF12505">
    <property type="entry name" value="DUF3712"/>
    <property type="match status" value="3"/>
</dbReference>